<dbReference type="Gene3D" id="3.40.1440.10">
    <property type="entry name" value="GIY-YIG endonuclease"/>
    <property type="match status" value="1"/>
</dbReference>
<evidence type="ECO:0000259" key="1">
    <source>
        <dbReference type="PROSITE" id="PS50164"/>
    </source>
</evidence>
<dbReference type="PANTHER" id="PTHR21301">
    <property type="entry name" value="REVERSE TRANSCRIPTASE"/>
    <property type="match status" value="1"/>
</dbReference>
<dbReference type="PANTHER" id="PTHR21301:SF12">
    <property type="match status" value="1"/>
</dbReference>
<dbReference type="PROSITE" id="PS50164">
    <property type="entry name" value="GIY_YIG"/>
    <property type="match status" value="1"/>
</dbReference>
<feature type="domain" description="GIY-YIG" evidence="1">
    <location>
        <begin position="24"/>
        <end position="126"/>
    </location>
</feature>
<reference evidence="3" key="1">
    <citation type="journal article" date="2016" name="Nature">
        <title>Genome evolution in the allotetraploid frog Xenopus laevis.</title>
        <authorList>
            <person name="Session A.M."/>
            <person name="Uno Y."/>
            <person name="Kwon T."/>
            <person name="Chapman J.A."/>
            <person name="Toyoda A."/>
            <person name="Takahashi S."/>
            <person name="Fukui A."/>
            <person name="Hikosaka A."/>
            <person name="Suzuki A."/>
            <person name="Kondo M."/>
            <person name="van Heeringen S.J."/>
            <person name="Quigley I."/>
            <person name="Heinz S."/>
            <person name="Ogino H."/>
            <person name="Ochi H."/>
            <person name="Hellsten U."/>
            <person name="Lyons J.B."/>
            <person name="Simakov O."/>
            <person name="Putnam N."/>
            <person name="Stites J."/>
            <person name="Kuroki Y."/>
            <person name="Tanaka T."/>
            <person name="Michiue T."/>
            <person name="Watanabe M."/>
            <person name="Bogdanovic O."/>
            <person name="Lister R."/>
            <person name="Georgiou G."/>
            <person name="Paranjpe S.S."/>
            <person name="van Kruijsbergen I."/>
            <person name="Shu S."/>
            <person name="Carlson J."/>
            <person name="Kinoshita T."/>
            <person name="Ohta Y."/>
            <person name="Mawaribuchi S."/>
            <person name="Jenkins J."/>
            <person name="Grimwood J."/>
            <person name="Schmutz J."/>
            <person name="Mitros T."/>
            <person name="Mozaffari S.V."/>
            <person name="Suzuki Y."/>
            <person name="Haramoto Y."/>
            <person name="Yamamoto T.S."/>
            <person name="Takagi C."/>
            <person name="Heald R."/>
            <person name="Miller K."/>
            <person name="Haudenschild C."/>
            <person name="Kitzman J."/>
            <person name="Nakayama T."/>
            <person name="Izutsu Y."/>
            <person name="Robert J."/>
            <person name="Fortriede J."/>
            <person name="Burns K."/>
            <person name="Lotay V."/>
            <person name="Karimi K."/>
            <person name="Yasuoka Y."/>
            <person name="Dichmann D.S."/>
            <person name="Flajnik M.F."/>
            <person name="Houston D.W."/>
            <person name="Shendure J."/>
            <person name="DuPasquier L."/>
            <person name="Vize P.D."/>
            <person name="Zorn A.M."/>
            <person name="Ito M."/>
            <person name="Marcotte E.M."/>
            <person name="Wallingford J.B."/>
            <person name="Ito Y."/>
            <person name="Asashima M."/>
            <person name="Ueno N."/>
            <person name="Matsuda Y."/>
            <person name="Veenstra G.J."/>
            <person name="Fujiyama A."/>
            <person name="Harland R.M."/>
            <person name="Taira M."/>
            <person name="Rokhsar D.S."/>
        </authorList>
    </citation>
    <scope>NUCLEOTIDE SEQUENCE [LARGE SCALE GENOMIC DNA]</scope>
    <source>
        <strain evidence="3">J</strain>
    </source>
</reference>
<dbReference type="SUPFAM" id="SSF82771">
    <property type="entry name" value="GIY-YIG endonuclease"/>
    <property type="match status" value="1"/>
</dbReference>
<dbReference type="InterPro" id="IPR035901">
    <property type="entry name" value="GIY-YIG_endonuc_sf"/>
</dbReference>
<proteinExistence type="predicted"/>
<protein>
    <recommendedName>
        <fullName evidence="1">GIY-YIG domain-containing protein</fullName>
    </recommendedName>
</protein>
<dbReference type="Proteomes" id="UP000694892">
    <property type="component" value="Chromosome 5S"/>
</dbReference>
<organism evidence="2 3">
    <name type="scientific">Xenopus laevis</name>
    <name type="common">African clawed frog</name>
    <dbReference type="NCBI Taxonomy" id="8355"/>
    <lineage>
        <taxon>Eukaryota</taxon>
        <taxon>Metazoa</taxon>
        <taxon>Chordata</taxon>
        <taxon>Craniata</taxon>
        <taxon>Vertebrata</taxon>
        <taxon>Euteleostomi</taxon>
        <taxon>Amphibia</taxon>
        <taxon>Batrachia</taxon>
        <taxon>Anura</taxon>
        <taxon>Pipoidea</taxon>
        <taxon>Pipidae</taxon>
        <taxon>Xenopodinae</taxon>
        <taxon>Xenopus</taxon>
        <taxon>Xenopus</taxon>
    </lineage>
</organism>
<evidence type="ECO:0000313" key="2">
    <source>
        <dbReference type="EMBL" id="OCT78593.1"/>
    </source>
</evidence>
<dbReference type="AlphaFoldDB" id="A0A974CS22"/>
<dbReference type="EMBL" id="CM004475">
    <property type="protein sequence ID" value="OCT78593.1"/>
    <property type="molecule type" value="Genomic_DNA"/>
</dbReference>
<dbReference type="InterPro" id="IPR000305">
    <property type="entry name" value="GIY-YIG_endonuc"/>
</dbReference>
<gene>
    <name evidence="2" type="ORF">XELAEV_18029680mg</name>
</gene>
<name>A0A974CS22_XENLA</name>
<sequence>MFWAKPFIKCAKEIKLNCFATCTPTFVVYVLKCPCGMLYVGKTIRPVNIRIKEHKNAIRNYKADTYSDNPVSRHFANAKHNVRQMRWKVLEVVPKPDRGGDRNTLLLQREVRWIRRLESTQPKGMNEQLNLICFL</sequence>
<accession>A0A974CS22</accession>
<evidence type="ECO:0000313" key="3">
    <source>
        <dbReference type="Proteomes" id="UP000694892"/>
    </source>
</evidence>
<dbReference type="CDD" id="cd10442">
    <property type="entry name" value="GIY-YIG_PLEs"/>
    <property type="match status" value="1"/>
</dbReference>